<dbReference type="GO" id="GO:0006813">
    <property type="term" value="P:potassium ion transport"/>
    <property type="evidence" value="ECO:0007669"/>
    <property type="project" value="UniProtKB-KW"/>
</dbReference>
<dbReference type="AlphaFoldDB" id="A0A7J0FH72"/>
<evidence type="ECO:0000256" key="11">
    <source>
        <dbReference type="ARBA" id="ARBA00038187"/>
    </source>
</evidence>
<keyword evidence="10" id="KW-0406">Ion transport</keyword>
<name>A0A7J0FH72_9ERIC</name>
<organism evidence="14 15">
    <name type="scientific">Actinidia rufa</name>
    <dbReference type="NCBI Taxonomy" id="165716"/>
    <lineage>
        <taxon>Eukaryota</taxon>
        <taxon>Viridiplantae</taxon>
        <taxon>Streptophyta</taxon>
        <taxon>Embryophyta</taxon>
        <taxon>Tracheophyta</taxon>
        <taxon>Spermatophyta</taxon>
        <taxon>Magnoliopsida</taxon>
        <taxon>eudicotyledons</taxon>
        <taxon>Gunneridae</taxon>
        <taxon>Pentapetalae</taxon>
        <taxon>asterids</taxon>
        <taxon>Ericales</taxon>
        <taxon>Actinidiaceae</taxon>
        <taxon>Actinidia</taxon>
    </lineage>
</organism>
<reference evidence="14 15" key="1">
    <citation type="submission" date="2019-07" db="EMBL/GenBank/DDBJ databases">
        <title>De Novo Assembly of kiwifruit Actinidia rufa.</title>
        <authorList>
            <person name="Sugita-Konishi S."/>
            <person name="Sato K."/>
            <person name="Mori E."/>
            <person name="Abe Y."/>
            <person name="Kisaki G."/>
            <person name="Hamano K."/>
            <person name="Suezawa K."/>
            <person name="Otani M."/>
            <person name="Fukuda T."/>
            <person name="Manabe T."/>
            <person name="Gomi K."/>
            <person name="Tabuchi M."/>
            <person name="Akimitsu K."/>
            <person name="Kataoka I."/>
        </authorList>
    </citation>
    <scope>NUCLEOTIDE SEQUENCE [LARGE SCALE GENOMIC DNA]</scope>
    <source>
        <strain evidence="15">cv. Fuchu</strain>
    </source>
</reference>
<evidence type="ECO:0000256" key="4">
    <source>
        <dbReference type="ARBA" id="ARBA00022538"/>
    </source>
</evidence>
<dbReference type="InterPro" id="IPR051359">
    <property type="entry name" value="CaCA_antiporter"/>
</dbReference>
<sequence length="293" mass="32179">MVVDISSVSPNSRGGIGDMGIPLLASVDEEKPISLNPGGSQILDQKERTSTFLNLDPSIGVYLHWFLYLMDLPLDLPRRITIPLVIDEKWSKPYAVISVSLAPILLATLWNTQRENLTYKAILITYLTSGLFGFAFGNLACVATKWSTPPKKYLFPWVAGGFLMSITWTYIIAEELVSLLVSFGTILGISPAILGLTVLAWGNSIGDLIANVAVALRGGPVGPKSRYRVATQGHWFLIAGLLWALVVLPKKDMRLDRSLGGGLLVIYSCFLFLRFARALGIVSLEGFYGFRIW</sequence>
<feature type="transmembrane region" description="Helical" evidence="12">
    <location>
        <begin position="153"/>
        <end position="172"/>
    </location>
</feature>
<dbReference type="PANTHER" id="PTHR12266">
    <property type="entry name" value="NA+/CA2+ K+ INDEPENDENT EXCHANGER"/>
    <property type="match status" value="1"/>
</dbReference>
<dbReference type="GO" id="GO:0015297">
    <property type="term" value="F:antiporter activity"/>
    <property type="evidence" value="ECO:0007669"/>
    <property type="project" value="UniProtKB-KW"/>
</dbReference>
<feature type="transmembrane region" description="Helical" evidence="12">
    <location>
        <begin position="179"/>
        <end position="201"/>
    </location>
</feature>
<evidence type="ECO:0000313" key="14">
    <source>
        <dbReference type="EMBL" id="GFY98052.1"/>
    </source>
</evidence>
<keyword evidence="10" id="KW-0739">Sodium transport</keyword>
<keyword evidence="9 12" id="KW-0472">Membrane</keyword>
<dbReference type="InterPro" id="IPR044880">
    <property type="entry name" value="NCX_ion-bd_dom_sf"/>
</dbReference>
<evidence type="ECO:0000256" key="8">
    <source>
        <dbReference type="ARBA" id="ARBA00023053"/>
    </source>
</evidence>
<evidence type="ECO:0000256" key="5">
    <source>
        <dbReference type="ARBA" id="ARBA00022692"/>
    </source>
</evidence>
<dbReference type="EMBL" id="BJWL01000012">
    <property type="protein sequence ID" value="GFY98052.1"/>
    <property type="molecule type" value="Genomic_DNA"/>
</dbReference>
<keyword evidence="8" id="KW-0915">Sodium</keyword>
<feature type="transmembrane region" description="Helical" evidence="12">
    <location>
        <begin position="261"/>
        <end position="284"/>
    </location>
</feature>
<dbReference type="GO" id="GO:0008324">
    <property type="term" value="F:monoatomic cation transmembrane transporter activity"/>
    <property type="evidence" value="ECO:0007669"/>
    <property type="project" value="TreeGrafter"/>
</dbReference>
<dbReference type="GO" id="GO:0016020">
    <property type="term" value="C:membrane"/>
    <property type="evidence" value="ECO:0007669"/>
    <property type="project" value="UniProtKB-SubCell"/>
</dbReference>
<keyword evidence="7 12" id="KW-1133">Transmembrane helix</keyword>
<keyword evidence="2" id="KW-0813">Transport</keyword>
<keyword evidence="6" id="KW-0630">Potassium</keyword>
<dbReference type="Gene3D" id="1.20.1420.30">
    <property type="entry name" value="NCX, central ion-binding region"/>
    <property type="match status" value="1"/>
</dbReference>
<comment type="caution">
    <text evidence="14">The sequence shown here is derived from an EMBL/GenBank/DDBJ whole genome shotgun (WGS) entry which is preliminary data.</text>
</comment>
<dbReference type="InterPro" id="IPR004837">
    <property type="entry name" value="NaCa_Exmemb"/>
</dbReference>
<keyword evidence="5 12" id="KW-0812">Transmembrane</keyword>
<protein>
    <submittedName>
        <fullName evidence="14">Sodium/calcium exchanger family protein</fullName>
    </submittedName>
</protein>
<gene>
    <name evidence="14" type="ORF">Acr_12g0005930</name>
</gene>
<feature type="transmembrane region" description="Helical" evidence="12">
    <location>
        <begin position="122"/>
        <end position="147"/>
    </location>
</feature>
<feature type="domain" description="Sodium/calcium exchanger membrane region" evidence="13">
    <location>
        <begin position="158"/>
        <end position="220"/>
    </location>
</feature>
<keyword evidence="4" id="KW-0633">Potassium transport</keyword>
<accession>A0A7J0FH72</accession>
<evidence type="ECO:0000256" key="10">
    <source>
        <dbReference type="ARBA" id="ARBA00023201"/>
    </source>
</evidence>
<proteinExistence type="inferred from homology"/>
<evidence type="ECO:0000256" key="1">
    <source>
        <dbReference type="ARBA" id="ARBA00004141"/>
    </source>
</evidence>
<keyword evidence="3" id="KW-0050">Antiport</keyword>
<evidence type="ECO:0000256" key="7">
    <source>
        <dbReference type="ARBA" id="ARBA00022989"/>
    </source>
</evidence>
<dbReference type="Pfam" id="PF01699">
    <property type="entry name" value="Na_Ca_ex"/>
    <property type="match status" value="1"/>
</dbReference>
<dbReference type="GO" id="GO:0006814">
    <property type="term" value="P:sodium ion transport"/>
    <property type="evidence" value="ECO:0007669"/>
    <property type="project" value="UniProtKB-KW"/>
</dbReference>
<comment type="subcellular location">
    <subcellularLocation>
        <location evidence="1">Membrane</location>
        <topology evidence="1">Multi-pass membrane protein</topology>
    </subcellularLocation>
</comment>
<keyword evidence="15" id="KW-1185">Reference proteome</keyword>
<evidence type="ECO:0000256" key="9">
    <source>
        <dbReference type="ARBA" id="ARBA00023136"/>
    </source>
</evidence>
<dbReference type="Proteomes" id="UP000585474">
    <property type="component" value="Unassembled WGS sequence"/>
</dbReference>
<comment type="similarity">
    <text evidence="11">Belongs to the Ca(2+):cation antiporter (CaCA) (TC 2.A.19) family. Cation/calcium exchanger (CCX) subfamily.</text>
</comment>
<evidence type="ECO:0000313" key="15">
    <source>
        <dbReference type="Proteomes" id="UP000585474"/>
    </source>
</evidence>
<dbReference type="OrthoDB" id="407410at2759"/>
<dbReference type="PANTHER" id="PTHR12266:SF24">
    <property type="entry name" value="CATION_CALCIUM EXCHANGER 1"/>
    <property type="match status" value="1"/>
</dbReference>
<evidence type="ECO:0000256" key="3">
    <source>
        <dbReference type="ARBA" id="ARBA00022449"/>
    </source>
</evidence>
<evidence type="ECO:0000256" key="2">
    <source>
        <dbReference type="ARBA" id="ARBA00022448"/>
    </source>
</evidence>
<evidence type="ECO:0000256" key="12">
    <source>
        <dbReference type="SAM" id="Phobius"/>
    </source>
</evidence>
<evidence type="ECO:0000259" key="13">
    <source>
        <dbReference type="Pfam" id="PF01699"/>
    </source>
</evidence>
<feature type="transmembrane region" description="Helical" evidence="12">
    <location>
        <begin position="233"/>
        <end position="249"/>
    </location>
</feature>
<evidence type="ECO:0000256" key="6">
    <source>
        <dbReference type="ARBA" id="ARBA00022958"/>
    </source>
</evidence>